<dbReference type="PANTHER" id="PTHR24305">
    <property type="entry name" value="CYTOCHROME P450"/>
    <property type="match status" value="1"/>
</dbReference>
<keyword evidence="6" id="KW-0560">Oxidoreductase</keyword>
<dbReference type="Gene3D" id="1.10.630.10">
    <property type="entry name" value="Cytochrome P450"/>
    <property type="match status" value="1"/>
</dbReference>
<keyword evidence="7" id="KW-0472">Membrane</keyword>
<dbReference type="CDD" id="cd11070">
    <property type="entry name" value="CYP56-like"/>
    <property type="match status" value="1"/>
</dbReference>
<evidence type="ECO:0000256" key="6">
    <source>
        <dbReference type="RuleBase" id="RU000461"/>
    </source>
</evidence>
<organism evidence="8 9">
    <name type="scientific">Ceratocystis fimbriata CBS 114723</name>
    <dbReference type="NCBI Taxonomy" id="1035309"/>
    <lineage>
        <taxon>Eukaryota</taxon>
        <taxon>Fungi</taxon>
        <taxon>Dikarya</taxon>
        <taxon>Ascomycota</taxon>
        <taxon>Pezizomycotina</taxon>
        <taxon>Sordariomycetes</taxon>
        <taxon>Hypocreomycetidae</taxon>
        <taxon>Microascales</taxon>
        <taxon>Ceratocystidaceae</taxon>
        <taxon>Ceratocystis</taxon>
    </lineage>
</organism>
<keyword evidence="3 5" id="KW-0479">Metal-binding</keyword>
<feature type="transmembrane region" description="Helical" evidence="7">
    <location>
        <begin position="37"/>
        <end position="54"/>
    </location>
</feature>
<dbReference type="OrthoDB" id="1470350at2759"/>
<dbReference type="PANTHER" id="PTHR24305:SF223">
    <property type="entry name" value="CYTOCHROME P450-DIT2"/>
    <property type="match status" value="1"/>
</dbReference>
<keyword evidence="7" id="KW-0812">Transmembrane</keyword>
<evidence type="ECO:0000313" key="8">
    <source>
        <dbReference type="EMBL" id="PHH55518.1"/>
    </source>
</evidence>
<feature type="binding site" description="axial binding residue" evidence="5">
    <location>
        <position position="578"/>
    </location>
    <ligand>
        <name>heme</name>
        <dbReference type="ChEBI" id="CHEBI:30413"/>
    </ligand>
    <ligandPart>
        <name>Fe</name>
        <dbReference type="ChEBI" id="CHEBI:18248"/>
    </ligandPart>
</feature>
<dbReference type="STRING" id="1035309.A0A2C5X7Q5"/>
<evidence type="ECO:0000256" key="4">
    <source>
        <dbReference type="ARBA" id="ARBA00023004"/>
    </source>
</evidence>
<comment type="caution">
    <text evidence="8">The sequence shown here is derived from an EMBL/GenBank/DDBJ whole genome shotgun (WGS) entry which is preliminary data.</text>
</comment>
<proteinExistence type="inferred from homology"/>
<keyword evidence="4 5" id="KW-0408">Iron</keyword>
<gene>
    <name evidence="8" type="ORF">CFIMG_001376RA</name>
</gene>
<dbReference type="PRINTS" id="PR00385">
    <property type="entry name" value="P450"/>
</dbReference>
<dbReference type="PRINTS" id="PR00463">
    <property type="entry name" value="EP450I"/>
</dbReference>
<evidence type="ECO:0000256" key="2">
    <source>
        <dbReference type="ARBA" id="ARBA00022617"/>
    </source>
</evidence>
<reference evidence="8 9" key="2">
    <citation type="journal article" date="2013" name="IMA Fungus">
        <title>IMA Genome-F 1: Ceratocystis fimbriata: Draft nuclear genome sequence for the plant pathogen, Ceratocystis fimbriata.</title>
        <authorList>
            <person name="Wilken P.M."/>
            <person name="Steenkamp E.T."/>
            <person name="Wingfield M.J."/>
            <person name="de Beer Z.W."/>
            <person name="Wingfield B.D."/>
        </authorList>
    </citation>
    <scope>NUCLEOTIDE SEQUENCE [LARGE SCALE GENOMIC DNA]</scope>
    <source>
        <strain evidence="8 9">CBS 114723</strain>
    </source>
</reference>
<feature type="transmembrane region" description="Helical" evidence="7">
    <location>
        <begin position="6"/>
        <end position="25"/>
    </location>
</feature>
<reference evidence="8 9" key="1">
    <citation type="journal article" date="2013" name="Fungal Biol.">
        <title>Analysis of microsatellite markers in the genome of the plant pathogen Ceratocystis fimbriata.</title>
        <authorList>
            <person name="Simpson M.C."/>
            <person name="Wilken P.M."/>
            <person name="Coetzee M.P."/>
            <person name="Wingfield M.J."/>
            <person name="Wingfield B.D."/>
        </authorList>
    </citation>
    <scope>NUCLEOTIDE SEQUENCE [LARGE SCALE GENOMIC DNA]</scope>
    <source>
        <strain evidence="8 9">CBS 114723</strain>
    </source>
</reference>
<comment type="cofactor">
    <cofactor evidence="1 5">
        <name>heme</name>
        <dbReference type="ChEBI" id="CHEBI:30413"/>
    </cofactor>
</comment>
<comment type="similarity">
    <text evidence="6">Belongs to the cytochrome P450 family.</text>
</comment>
<name>A0A2C5X7Q5_9PEZI</name>
<sequence>MAIPLVPWAIATVLAAFAVSSLLSLQKNINRARASGFNYIIGPCSPFFIGWVGIARVVCPLLQKLGTWFPFHRWLDIAQPEADFHCKNALYDRNGPVYLVVSPYAIMMMTNDADVIHQITAQRERFLKNVSMYIILEQFGKNVVTTEGQEWRMHRRIVKISFNEKNSALVWRESITQAQGMVEQWVSQTNRQQLRGVKPQQPGYIEDGKNGSERRMYDPKTITSVNSDTMKLALHIISYVGFGLTMLWPAHLFKRPMDARDEKYTSETPRGSHTMTLIESLQNLLEYLFIVLITPNWMMKYMPIKAFKVAGEAKANYQQYMDEMVDERLDDIQNNVQRDEVQGMDLVGHLARKYKEEEQNSMERKKQKPMANHKTLHFDRSNILGNIFIMMVAGHETTANLLHFMLLYLAAQPSAQRSLVRDLDGIIGSKSPENWDYDTMLVPLLNSYAGACMNEVLRIMPSVTMIPKIVTPDASQTLTLDGTTHVVPPGTQILMSAFSAARNPKFWPTQPSRATGQPHDMDDFLPERWFRPSLKEENDIEEVKDDDLKDDIVDNKAAGMYQPVPGSYFPFSEGARSCLGRRIAQVEMMATLAVIFQHYSVELAVDEWATDIQVDMMDHDARRSVYKKAQDKFEDTMTQCISIITLKLHGSHVPIRFVERGNERFVNFLADEEKE</sequence>
<evidence type="ECO:0000313" key="9">
    <source>
        <dbReference type="Proteomes" id="UP000222788"/>
    </source>
</evidence>
<keyword evidence="9" id="KW-1185">Reference proteome</keyword>
<dbReference type="GO" id="GO:0004497">
    <property type="term" value="F:monooxygenase activity"/>
    <property type="evidence" value="ECO:0007669"/>
    <property type="project" value="UniProtKB-KW"/>
</dbReference>
<accession>A0A2C5X7Q5</accession>
<keyword evidence="7" id="KW-1133">Transmembrane helix</keyword>
<evidence type="ECO:0000256" key="5">
    <source>
        <dbReference type="PIRSR" id="PIRSR602401-1"/>
    </source>
</evidence>
<dbReference type="GO" id="GO:0020037">
    <property type="term" value="F:heme binding"/>
    <property type="evidence" value="ECO:0007669"/>
    <property type="project" value="InterPro"/>
</dbReference>
<dbReference type="GO" id="GO:0016705">
    <property type="term" value="F:oxidoreductase activity, acting on paired donors, with incorporation or reduction of molecular oxygen"/>
    <property type="evidence" value="ECO:0007669"/>
    <property type="project" value="InterPro"/>
</dbReference>
<keyword evidence="2 5" id="KW-0349">Heme</keyword>
<dbReference type="InterPro" id="IPR002401">
    <property type="entry name" value="Cyt_P450_E_grp-I"/>
</dbReference>
<protein>
    <submittedName>
        <fullName evidence="8">Uncharacterized protein</fullName>
    </submittedName>
</protein>
<evidence type="ECO:0000256" key="1">
    <source>
        <dbReference type="ARBA" id="ARBA00001971"/>
    </source>
</evidence>
<evidence type="ECO:0000256" key="3">
    <source>
        <dbReference type="ARBA" id="ARBA00022723"/>
    </source>
</evidence>
<dbReference type="EMBL" id="APWK03000010">
    <property type="protein sequence ID" value="PHH55518.1"/>
    <property type="molecule type" value="Genomic_DNA"/>
</dbReference>
<evidence type="ECO:0000256" key="7">
    <source>
        <dbReference type="SAM" id="Phobius"/>
    </source>
</evidence>
<dbReference type="Proteomes" id="UP000222788">
    <property type="component" value="Unassembled WGS sequence"/>
</dbReference>
<dbReference type="InterPro" id="IPR050121">
    <property type="entry name" value="Cytochrome_P450_monoxygenase"/>
</dbReference>
<keyword evidence="6" id="KW-0503">Monooxygenase</keyword>
<dbReference type="AlphaFoldDB" id="A0A2C5X7Q5"/>
<dbReference type="Pfam" id="PF00067">
    <property type="entry name" value="p450"/>
    <property type="match status" value="1"/>
</dbReference>
<dbReference type="InterPro" id="IPR017972">
    <property type="entry name" value="Cyt_P450_CS"/>
</dbReference>
<dbReference type="GO" id="GO:0005506">
    <property type="term" value="F:iron ion binding"/>
    <property type="evidence" value="ECO:0007669"/>
    <property type="project" value="InterPro"/>
</dbReference>
<dbReference type="PROSITE" id="PS00086">
    <property type="entry name" value="CYTOCHROME_P450"/>
    <property type="match status" value="1"/>
</dbReference>
<dbReference type="InterPro" id="IPR001128">
    <property type="entry name" value="Cyt_P450"/>
</dbReference>
<dbReference type="SUPFAM" id="SSF48264">
    <property type="entry name" value="Cytochrome P450"/>
    <property type="match status" value="1"/>
</dbReference>
<dbReference type="InterPro" id="IPR036396">
    <property type="entry name" value="Cyt_P450_sf"/>
</dbReference>